<dbReference type="EMBL" id="LS974623">
    <property type="protein sequence ID" value="CAG7902731.1"/>
    <property type="molecule type" value="Genomic_DNA"/>
</dbReference>
<reference evidence="1 2" key="1">
    <citation type="submission" date="2021-07" db="EMBL/GenBank/DDBJ databases">
        <authorList>
            <consortium name="Genoscope - CEA"/>
            <person name="William W."/>
        </authorList>
    </citation>
    <scope>NUCLEOTIDE SEQUENCE [LARGE SCALE GENOMIC DNA]</scope>
</reference>
<dbReference type="Gramene" id="A07p23750.2_BraZ1">
    <property type="protein sequence ID" value="A07p23750.2_BraZ1.CDS"/>
    <property type="gene ID" value="A07g23750.2_BraZ1"/>
</dbReference>
<name>A0A8D9HNC0_BRACM</name>
<sequence length="71" mass="7688">MIEASCNLSQYRPSEVTVIEDVLSRFSRRSVVLQTIFGQAKATASGNCLRRILNGNLVSGGVTNILGINTF</sequence>
<organism evidence="1 2">
    <name type="scientific">Brassica campestris</name>
    <name type="common">Field mustard</name>
    <dbReference type="NCBI Taxonomy" id="3711"/>
    <lineage>
        <taxon>Eukaryota</taxon>
        <taxon>Viridiplantae</taxon>
        <taxon>Streptophyta</taxon>
        <taxon>Embryophyta</taxon>
        <taxon>Tracheophyta</taxon>
        <taxon>Spermatophyta</taxon>
        <taxon>Magnoliopsida</taxon>
        <taxon>eudicotyledons</taxon>
        <taxon>Gunneridae</taxon>
        <taxon>Pentapetalae</taxon>
        <taxon>rosids</taxon>
        <taxon>malvids</taxon>
        <taxon>Brassicales</taxon>
        <taxon>Brassicaceae</taxon>
        <taxon>Brassiceae</taxon>
        <taxon>Brassica</taxon>
    </lineage>
</organism>
<gene>
    <name evidence="1" type="ORF">BRAPAZ1V2_A07P23750.2</name>
</gene>
<dbReference type="Proteomes" id="UP000694005">
    <property type="component" value="Chromosome A07"/>
</dbReference>
<dbReference type="AlphaFoldDB" id="A0A8D9HNC0"/>
<evidence type="ECO:0000313" key="1">
    <source>
        <dbReference type="EMBL" id="CAG7902731.1"/>
    </source>
</evidence>
<protein>
    <submittedName>
        <fullName evidence="1">Uncharacterized protein</fullName>
    </submittedName>
</protein>
<evidence type="ECO:0000313" key="2">
    <source>
        <dbReference type="Proteomes" id="UP000694005"/>
    </source>
</evidence>
<accession>A0A8D9HNC0</accession>
<proteinExistence type="predicted"/>